<keyword evidence="10" id="KW-1185">Reference proteome</keyword>
<dbReference type="EMBL" id="JAVRJZ010000005">
    <property type="protein sequence ID" value="KAK2722284.1"/>
    <property type="molecule type" value="Genomic_DNA"/>
</dbReference>
<dbReference type="CDD" id="cd01647">
    <property type="entry name" value="RT_LTR"/>
    <property type="match status" value="1"/>
</dbReference>
<evidence type="ECO:0000256" key="2">
    <source>
        <dbReference type="ARBA" id="ARBA00022679"/>
    </source>
</evidence>
<dbReference type="FunFam" id="3.10.20.370:FF:000001">
    <property type="entry name" value="Retrovirus-related Pol polyprotein from transposon 17.6-like protein"/>
    <property type="match status" value="1"/>
</dbReference>
<dbReference type="InterPro" id="IPR043502">
    <property type="entry name" value="DNA/RNA_pol_sf"/>
</dbReference>
<gene>
    <name evidence="9" type="ORF">QYM36_002721</name>
</gene>
<dbReference type="PANTHER" id="PTHR37984">
    <property type="entry name" value="PROTEIN CBG26694"/>
    <property type="match status" value="1"/>
</dbReference>
<dbReference type="SUPFAM" id="SSF50630">
    <property type="entry name" value="Acid proteases"/>
    <property type="match status" value="1"/>
</dbReference>
<evidence type="ECO:0000256" key="4">
    <source>
        <dbReference type="ARBA" id="ARBA00022722"/>
    </source>
</evidence>
<dbReference type="GO" id="GO:0003964">
    <property type="term" value="F:RNA-directed DNA polymerase activity"/>
    <property type="evidence" value="ECO:0007669"/>
    <property type="project" value="UniProtKB-KW"/>
</dbReference>
<dbReference type="Pfam" id="PF00078">
    <property type="entry name" value="RVT_1"/>
    <property type="match status" value="1"/>
</dbReference>
<sequence length="771" mass="87094">MYNLYKEAYQGSKRVPVSKVGIESGPDEDESFKPLTILVISISVTGSRNIDLTQDGPSRIAETAEEDEIRLYAVQQDGSKDEAFVPLKINNQTTVSFKIDTGAQANIIPKHYFDLLAPKPLIQPTKQKLTSYCGSTIPTARTCLLSCSYNGAPEQKHRFFIAGGNSVPILGFKSSKNMNLVKLVLNIDALDDSKSTPDLEPLLEQYKELFSGIGKIQGKCEIHLKEGAVLTAYPARKVPIAMHEKLKQELNRLESLRIIEKVDEPTEWVNSMVLVEKKDGGVRLCIDPVDLNKAIKRPHYPIPTFEDAISDLSGAKYFSKLDATSGYWSLVLSKSASDLTTFNTIYGRYRWRRYPFGLISAQDEFQRKMEEIFQGLKGLKILVDDLLIYGATREEHNRRLAEVLERARQKGVKFNRSKCQIAVQSVCYFGHIISNAGIKPDPEKLRAINKMPTPKSKEELQTLLGMLNFLSRYIPNLATQNQPLRDLIKANEFEWKELHTTCLNQLKESIVTNLAFFDSSSPTLELEVDASKHGLGAQISANGKIFAYASRSLSKSEQNYSQLEKELFAIVYGCRHYHHYLYGRKVQVITDHRPLESILIKPLHTAPPRIQRLMMYIQPYDLTFKYRAGTEIPVADALSRLHLPDIDEELHKEIEIFVGSRVSVQMTPSSPWKRGTIVEVCPQPRSYTIATDNGSTLQRNRVRLSHRNSDKAIHSKQDYQNVEFTQPSELVPKVSPVDAVTQQQTKPVLDRGGVTQTRSGRTIIKPTRLNL</sequence>
<dbReference type="Gene3D" id="3.10.10.10">
    <property type="entry name" value="HIV Type 1 Reverse Transcriptase, subunit A, domain 1"/>
    <property type="match status" value="1"/>
</dbReference>
<dbReference type="InterPro" id="IPR021109">
    <property type="entry name" value="Peptidase_aspartic_dom_sf"/>
</dbReference>
<keyword evidence="2" id="KW-0808">Transferase</keyword>
<dbReference type="Pfam" id="PF17917">
    <property type="entry name" value="RT_RNaseH"/>
    <property type="match status" value="1"/>
</dbReference>
<keyword evidence="6" id="KW-0378">Hydrolase</keyword>
<evidence type="ECO:0000256" key="3">
    <source>
        <dbReference type="ARBA" id="ARBA00022695"/>
    </source>
</evidence>
<comment type="caution">
    <text evidence="9">The sequence shown here is derived from an EMBL/GenBank/DDBJ whole genome shotgun (WGS) entry which is preliminary data.</text>
</comment>
<organism evidence="9 10">
    <name type="scientific">Artemia franciscana</name>
    <name type="common">Brine shrimp</name>
    <name type="synonym">Artemia sanfranciscana</name>
    <dbReference type="NCBI Taxonomy" id="6661"/>
    <lineage>
        <taxon>Eukaryota</taxon>
        <taxon>Metazoa</taxon>
        <taxon>Ecdysozoa</taxon>
        <taxon>Arthropoda</taxon>
        <taxon>Crustacea</taxon>
        <taxon>Branchiopoda</taxon>
        <taxon>Anostraca</taxon>
        <taxon>Artemiidae</taxon>
        <taxon>Artemia</taxon>
    </lineage>
</organism>
<evidence type="ECO:0000256" key="6">
    <source>
        <dbReference type="ARBA" id="ARBA00022801"/>
    </source>
</evidence>
<evidence type="ECO:0000313" key="9">
    <source>
        <dbReference type="EMBL" id="KAK2722284.1"/>
    </source>
</evidence>
<evidence type="ECO:0000313" key="10">
    <source>
        <dbReference type="Proteomes" id="UP001187531"/>
    </source>
</evidence>
<protein>
    <recommendedName>
        <fullName evidence="1">RNA-directed DNA polymerase</fullName>
        <ecNumber evidence="1">2.7.7.49</ecNumber>
    </recommendedName>
</protein>
<keyword evidence="5" id="KW-0255">Endonuclease</keyword>
<evidence type="ECO:0000259" key="8">
    <source>
        <dbReference type="PROSITE" id="PS50878"/>
    </source>
</evidence>
<accession>A0AA88I6M2</accession>
<dbReference type="EC" id="2.7.7.49" evidence="1"/>
<keyword evidence="7" id="KW-0695">RNA-directed DNA polymerase</keyword>
<dbReference type="InterPro" id="IPR050951">
    <property type="entry name" value="Retrovirus_Pol_polyprotein"/>
</dbReference>
<dbReference type="GO" id="GO:0004519">
    <property type="term" value="F:endonuclease activity"/>
    <property type="evidence" value="ECO:0007669"/>
    <property type="project" value="UniProtKB-KW"/>
</dbReference>
<proteinExistence type="predicted"/>
<dbReference type="PROSITE" id="PS50878">
    <property type="entry name" value="RT_POL"/>
    <property type="match status" value="1"/>
</dbReference>
<dbReference type="CDD" id="cd05481">
    <property type="entry name" value="retropepsin_like_LTR_1"/>
    <property type="match status" value="1"/>
</dbReference>
<reference evidence="9" key="1">
    <citation type="submission" date="2023-07" db="EMBL/GenBank/DDBJ databases">
        <title>Chromosome-level genome assembly of Artemia franciscana.</title>
        <authorList>
            <person name="Jo E."/>
        </authorList>
    </citation>
    <scope>NUCLEOTIDE SEQUENCE</scope>
    <source>
        <tissue evidence="9">Whole body</tissue>
    </source>
</reference>
<feature type="domain" description="Reverse transcriptase" evidence="8">
    <location>
        <begin position="256"/>
        <end position="433"/>
    </location>
</feature>
<dbReference type="Proteomes" id="UP001187531">
    <property type="component" value="Unassembled WGS sequence"/>
</dbReference>
<dbReference type="Gene3D" id="3.30.70.270">
    <property type="match status" value="2"/>
</dbReference>
<dbReference type="GO" id="GO:0016787">
    <property type="term" value="F:hydrolase activity"/>
    <property type="evidence" value="ECO:0007669"/>
    <property type="project" value="UniProtKB-KW"/>
</dbReference>
<name>A0AA88I6M2_ARTSF</name>
<dbReference type="InterPro" id="IPR043128">
    <property type="entry name" value="Rev_trsase/Diguanyl_cyclase"/>
</dbReference>
<evidence type="ECO:0000256" key="1">
    <source>
        <dbReference type="ARBA" id="ARBA00012493"/>
    </source>
</evidence>
<keyword evidence="4" id="KW-0540">Nuclease</keyword>
<evidence type="ECO:0000256" key="7">
    <source>
        <dbReference type="ARBA" id="ARBA00022918"/>
    </source>
</evidence>
<dbReference type="InterPro" id="IPR041373">
    <property type="entry name" value="RT_RNaseH"/>
</dbReference>
<dbReference type="SUPFAM" id="SSF56672">
    <property type="entry name" value="DNA/RNA polymerases"/>
    <property type="match status" value="1"/>
</dbReference>
<dbReference type="FunFam" id="3.30.70.270:FF:000063">
    <property type="entry name" value="Zinc knuckle domaincontaining protein"/>
    <property type="match status" value="1"/>
</dbReference>
<keyword evidence="3" id="KW-0548">Nucleotidyltransferase</keyword>
<dbReference type="Gene3D" id="2.40.70.10">
    <property type="entry name" value="Acid Proteases"/>
    <property type="match status" value="1"/>
</dbReference>
<dbReference type="InterPro" id="IPR000477">
    <property type="entry name" value="RT_dom"/>
</dbReference>
<dbReference type="PANTHER" id="PTHR37984:SF7">
    <property type="entry name" value="INTEGRASE CATALYTIC DOMAIN-CONTAINING PROTEIN"/>
    <property type="match status" value="1"/>
</dbReference>
<dbReference type="AlphaFoldDB" id="A0AA88I6M2"/>
<evidence type="ECO:0000256" key="5">
    <source>
        <dbReference type="ARBA" id="ARBA00022759"/>
    </source>
</evidence>
<dbReference type="CDD" id="cd09274">
    <property type="entry name" value="RNase_HI_RT_Ty3"/>
    <property type="match status" value="1"/>
</dbReference>